<evidence type="ECO:0000313" key="3">
    <source>
        <dbReference type="Proteomes" id="UP000234345"/>
    </source>
</evidence>
<reference evidence="2 3" key="1">
    <citation type="submission" date="2017-10" db="EMBL/GenBank/DDBJ databases">
        <authorList>
            <person name="Regsiter A."/>
            <person name="William W."/>
        </authorList>
    </citation>
    <scope>NUCLEOTIDE SEQUENCE [LARGE SCALE GENOMIC DNA]</scope>
    <source>
        <strain evidence="2 3">CFBP6991</strain>
    </source>
</reference>
<dbReference type="PANTHER" id="PTHR35006:SF4">
    <property type="entry name" value="BLR7706 PROTEIN"/>
    <property type="match status" value="1"/>
</dbReference>
<dbReference type="Gene3D" id="3.10.180.10">
    <property type="entry name" value="2,3-Dihydroxybiphenyl 1,2-Dioxygenase, domain 1"/>
    <property type="match status" value="1"/>
</dbReference>
<proteinExistence type="predicted"/>
<accession>A0A7Z7J2F8</accession>
<gene>
    <name evidence="2" type="ORF">XFF6991_520056</name>
</gene>
<sequence length="134" mass="14139">MLHHVSLGVRAIDASATFYDAALGALGDVRVWSDLEPGTRDQAVGYGRPGGEDCLALKQRQAARCAPGAGFHLAFASTDASAVDAFHRAALQHGGRCNGAPGLRPDYGDDYYAAFVIDPDGHHIEAVVARKPPR</sequence>
<dbReference type="PANTHER" id="PTHR35006">
    <property type="entry name" value="GLYOXALASE FAMILY PROTEIN (AFU_ORTHOLOGUE AFUA_5G14830)"/>
    <property type="match status" value="1"/>
</dbReference>
<dbReference type="SUPFAM" id="SSF54593">
    <property type="entry name" value="Glyoxalase/Bleomycin resistance protein/Dihydroxybiphenyl dioxygenase"/>
    <property type="match status" value="1"/>
</dbReference>
<dbReference type="RefSeq" id="WP_099801189.1">
    <property type="nucleotide sequence ID" value="NZ_OCZC01000080.1"/>
</dbReference>
<dbReference type="Pfam" id="PF00903">
    <property type="entry name" value="Glyoxalase"/>
    <property type="match status" value="1"/>
</dbReference>
<comment type="caution">
    <text evidence="2">The sequence shown here is derived from an EMBL/GenBank/DDBJ whole genome shotgun (WGS) entry which is preliminary data.</text>
</comment>
<dbReference type="AlphaFoldDB" id="A0A7Z7J2F8"/>
<dbReference type="InterPro" id="IPR037523">
    <property type="entry name" value="VOC_core"/>
</dbReference>
<organism evidence="2 3">
    <name type="scientific">Xanthomonas campestris pv. phaseoli</name>
    <dbReference type="NCBI Taxonomy" id="317013"/>
    <lineage>
        <taxon>Bacteria</taxon>
        <taxon>Pseudomonadati</taxon>
        <taxon>Pseudomonadota</taxon>
        <taxon>Gammaproteobacteria</taxon>
        <taxon>Lysobacterales</taxon>
        <taxon>Lysobacteraceae</taxon>
        <taxon>Xanthomonas</taxon>
    </lineage>
</organism>
<dbReference type="InterPro" id="IPR029068">
    <property type="entry name" value="Glyas_Bleomycin-R_OHBP_Dase"/>
</dbReference>
<name>A0A7Z7J2F8_XANCH</name>
<dbReference type="InterPro" id="IPR004360">
    <property type="entry name" value="Glyas_Fos-R_dOase_dom"/>
</dbReference>
<evidence type="ECO:0000259" key="1">
    <source>
        <dbReference type="PROSITE" id="PS51819"/>
    </source>
</evidence>
<dbReference type="EMBL" id="OCZC01000080">
    <property type="protein sequence ID" value="SOO26082.1"/>
    <property type="molecule type" value="Genomic_DNA"/>
</dbReference>
<dbReference type="CDD" id="cd07262">
    <property type="entry name" value="VOC_like"/>
    <property type="match status" value="1"/>
</dbReference>
<dbReference type="Proteomes" id="UP000234345">
    <property type="component" value="Unassembled WGS sequence"/>
</dbReference>
<dbReference type="PROSITE" id="PS51819">
    <property type="entry name" value="VOC"/>
    <property type="match status" value="1"/>
</dbReference>
<protein>
    <recommendedName>
        <fullName evidence="1">VOC domain-containing protein</fullName>
    </recommendedName>
</protein>
<evidence type="ECO:0000313" key="2">
    <source>
        <dbReference type="EMBL" id="SOO26082.1"/>
    </source>
</evidence>
<feature type="domain" description="VOC" evidence="1">
    <location>
        <begin position="1"/>
        <end position="129"/>
    </location>
</feature>